<gene>
    <name evidence="2" type="ORF">OUZ56_003470</name>
</gene>
<protein>
    <submittedName>
        <fullName evidence="2">Uncharacterized protein</fullName>
    </submittedName>
</protein>
<reference evidence="2 3" key="1">
    <citation type="journal article" date="2023" name="Nucleic Acids Res.">
        <title>The hologenome of Daphnia magna reveals possible DNA methylation and microbiome-mediated evolution of the host genome.</title>
        <authorList>
            <person name="Chaturvedi A."/>
            <person name="Li X."/>
            <person name="Dhandapani V."/>
            <person name="Marshall H."/>
            <person name="Kissane S."/>
            <person name="Cuenca-Cambronero M."/>
            <person name="Asole G."/>
            <person name="Calvet F."/>
            <person name="Ruiz-Romero M."/>
            <person name="Marangio P."/>
            <person name="Guigo R."/>
            <person name="Rago D."/>
            <person name="Mirbahai L."/>
            <person name="Eastwood N."/>
            <person name="Colbourne J.K."/>
            <person name="Zhou J."/>
            <person name="Mallon E."/>
            <person name="Orsini L."/>
        </authorList>
    </citation>
    <scope>NUCLEOTIDE SEQUENCE [LARGE SCALE GENOMIC DNA]</scope>
    <source>
        <strain evidence="2">LRV0_1</strain>
    </source>
</reference>
<comment type="caution">
    <text evidence="2">The sequence shown here is derived from an EMBL/GenBank/DDBJ whole genome shotgun (WGS) entry which is preliminary data.</text>
</comment>
<organism evidence="2 3">
    <name type="scientific">Daphnia magna</name>
    <dbReference type="NCBI Taxonomy" id="35525"/>
    <lineage>
        <taxon>Eukaryota</taxon>
        <taxon>Metazoa</taxon>
        <taxon>Ecdysozoa</taxon>
        <taxon>Arthropoda</taxon>
        <taxon>Crustacea</taxon>
        <taxon>Branchiopoda</taxon>
        <taxon>Diplostraca</taxon>
        <taxon>Cladocera</taxon>
        <taxon>Anomopoda</taxon>
        <taxon>Daphniidae</taxon>
        <taxon>Daphnia</taxon>
    </lineage>
</organism>
<dbReference type="Proteomes" id="UP001234178">
    <property type="component" value="Unassembled WGS sequence"/>
</dbReference>
<keyword evidence="3" id="KW-1185">Reference proteome</keyword>
<feature type="region of interest" description="Disordered" evidence="1">
    <location>
        <begin position="59"/>
        <end position="85"/>
    </location>
</feature>
<name>A0ABR0A8T5_9CRUS</name>
<evidence type="ECO:0000313" key="3">
    <source>
        <dbReference type="Proteomes" id="UP001234178"/>
    </source>
</evidence>
<proteinExistence type="predicted"/>
<dbReference type="EMBL" id="JAOYFB010000036">
    <property type="protein sequence ID" value="KAK4021556.1"/>
    <property type="molecule type" value="Genomic_DNA"/>
</dbReference>
<feature type="compositionally biased region" description="Low complexity" evidence="1">
    <location>
        <begin position="64"/>
        <end position="79"/>
    </location>
</feature>
<evidence type="ECO:0000313" key="2">
    <source>
        <dbReference type="EMBL" id="KAK4021556.1"/>
    </source>
</evidence>
<sequence>MDATSGEQYRNVLKFGIQLAGKEIKKEVDINGIHLGGYKELEDSEDEPNDHDLLLEEGERHRTNSSQSSLSTSKSNEQKLGTHSTVYQEYTKKLKEAREVRKSKSRSTSSNEAIKAKRLKSNINFFPYPSMTDREQKVIYRLIVNFIIDEARPLQAVESIPFQAMFNTIQYNSSIVPEEFKGLVVKIDSEIVLADTERIVRQHNIGVNKSATRTVCASSGMRAFDMGTVHHTRIPITQLDVLKCTIEQKSVIEKTEEEFRWLKTKLWKFLISRLFHDNSTGCIEMHNRTEIRN</sequence>
<accession>A0ABR0A8T5</accession>
<evidence type="ECO:0000256" key="1">
    <source>
        <dbReference type="SAM" id="MobiDB-lite"/>
    </source>
</evidence>